<dbReference type="STRING" id="56216.A0A1A6HI04"/>
<evidence type="ECO:0000256" key="9">
    <source>
        <dbReference type="SAM" id="MobiDB-lite"/>
    </source>
</evidence>
<name>A0A1A6HI04_NEOLE</name>
<dbReference type="InterPro" id="IPR018625">
    <property type="entry name" value="Pet100"/>
</dbReference>
<dbReference type="GO" id="GO:0005743">
    <property type="term" value="C:mitochondrial inner membrane"/>
    <property type="evidence" value="ECO:0007669"/>
    <property type="project" value="TreeGrafter"/>
</dbReference>
<evidence type="ECO:0000256" key="7">
    <source>
        <dbReference type="ARBA" id="ARBA00023136"/>
    </source>
</evidence>
<feature type="compositionally biased region" description="Basic and acidic residues" evidence="9">
    <location>
        <begin position="35"/>
        <end position="51"/>
    </location>
</feature>
<dbReference type="PANTHER" id="PTHR33968:SF1">
    <property type="entry name" value="PROTEIN PET100 HOMOLOG, MITOCHONDRIAL"/>
    <property type="match status" value="1"/>
</dbReference>
<keyword evidence="4" id="KW-0809">Transit peptide</keyword>
<evidence type="ECO:0000313" key="11">
    <source>
        <dbReference type="Proteomes" id="UP000092124"/>
    </source>
</evidence>
<dbReference type="Proteomes" id="UP000092124">
    <property type="component" value="Unassembled WGS sequence"/>
</dbReference>
<evidence type="ECO:0000313" key="10">
    <source>
        <dbReference type="EMBL" id="OBS77272.1"/>
    </source>
</evidence>
<dbReference type="PANTHER" id="PTHR33968">
    <property type="entry name" value="PROTEIN PET100 HOMOLOG, MITOCHONDRIAL"/>
    <property type="match status" value="1"/>
</dbReference>
<comment type="similarity">
    <text evidence="8">Belongs to the PET100 family.</text>
</comment>
<keyword evidence="5" id="KW-1133">Transmembrane helix</keyword>
<keyword evidence="6" id="KW-0496">Mitochondrion</keyword>
<gene>
    <name evidence="10" type="ORF">A6R68_16276</name>
</gene>
<organism evidence="10 11">
    <name type="scientific">Neotoma lepida</name>
    <name type="common">Desert woodrat</name>
    <dbReference type="NCBI Taxonomy" id="56216"/>
    <lineage>
        <taxon>Eukaryota</taxon>
        <taxon>Metazoa</taxon>
        <taxon>Chordata</taxon>
        <taxon>Craniata</taxon>
        <taxon>Vertebrata</taxon>
        <taxon>Euteleostomi</taxon>
        <taxon>Mammalia</taxon>
        <taxon>Eutheria</taxon>
        <taxon>Euarchontoglires</taxon>
        <taxon>Glires</taxon>
        <taxon>Rodentia</taxon>
        <taxon>Myomorpha</taxon>
        <taxon>Muroidea</taxon>
        <taxon>Cricetidae</taxon>
        <taxon>Neotominae</taxon>
        <taxon>Neotoma</taxon>
    </lineage>
</organism>
<keyword evidence="3" id="KW-0812">Transmembrane</keyword>
<evidence type="ECO:0000256" key="2">
    <source>
        <dbReference type="ARBA" id="ARBA00004325"/>
    </source>
</evidence>
<feature type="non-terminal residue" evidence="10">
    <location>
        <position position="63"/>
    </location>
</feature>
<feature type="region of interest" description="Disordered" evidence="9">
    <location>
        <begin position="35"/>
        <end position="63"/>
    </location>
</feature>
<dbReference type="EMBL" id="LZPO01031783">
    <property type="protein sequence ID" value="OBS77272.1"/>
    <property type="molecule type" value="Genomic_DNA"/>
</dbReference>
<evidence type="ECO:0000256" key="6">
    <source>
        <dbReference type="ARBA" id="ARBA00023128"/>
    </source>
</evidence>
<keyword evidence="7" id="KW-0472">Membrane</keyword>
<dbReference type="GO" id="GO:0051082">
    <property type="term" value="F:unfolded protein binding"/>
    <property type="evidence" value="ECO:0007669"/>
    <property type="project" value="TreeGrafter"/>
</dbReference>
<comment type="caution">
    <text evidence="10">The sequence shown here is derived from an EMBL/GenBank/DDBJ whole genome shotgun (WGS) entry which is preliminary data.</text>
</comment>
<protein>
    <submittedName>
        <fullName evidence="10">Uncharacterized protein</fullName>
    </submittedName>
</protein>
<dbReference type="GO" id="GO:0033617">
    <property type="term" value="P:mitochondrial respiratory chain complex IV assembly"/>
    <property type="evidence" value="ECO:0007669"/>
    <property type="project" value="InterPro"/>
</dbReference>
<evidence type="ECO:0000256" key="3">
    <source>
        <dbReference type="ARBA" id="ARBA00022692"/>
    </source>
</evidence>
<comment type="subcellular location">
    <subcellularLocation>
        <location evidence="1">Membrane</location>
        <topology evidence="1">Single-pass membrane protein</topology>
    </subcellularLocation>
    <subcellularLocation>
        <location evidence="2">Mitochondrion membrane</location>
    </subcellularLocation>
</comment>
<accession>A0A1A6HI04</accession>
<evidence type="ECO:0000256" key="4">
    <source>
        <dbReference type="ARBA" id="ARBA00022946"/>
    </source>
</evidence>
<evidence type="ECO:0000256" key="5">
    <source>
        <dbReference type="ARBA" id="ARBA00022989"/>
    </source>
</evidence>
<dbReference type="AlphaFoldDB" id="A0A1A6HI04"/>
<sequence>MVMFCISNQAEWFEDYFAQCKKELWPREKEDERQELEEFKQKSQKQREEKFLQAAQPSSRDLQ</sequence>
<keyword evidence="11" id="KW-1185">Reference proteome</keyword>
<evidence type="ECO:0000256" key="1">
    <source>
        <dbReference type="ARBA" id="ARBA00004167"/>
    </source>
</evidence>
<reference evidence="10 11" key="1">
    <citation type="submission" date="2016-06" db="EMBL/GenBank/DDBJ databases">
        <title>The Draft Genome Sequence and Annotation of the Desert Woodrat Neotoma lepida.</title>
        <authorList>
            <person name="Campbell M."/>
            <person name="Oakeson K.F."/>
            <person name="Yandell M."/>
            <person name="Halpert J.R."/>
            <person name="Dearing D."/>
        </authorList>
    </citation>
    <scope>NUCLEOTIDE SEQUENCE [LARGE SCALE GENOMIC DNA]</scope>
    <source>
        <strain evidence="10">417</strain>
        <tissue evidence="10">Liver</tissue>
    </source>
</reference>
<proteinExistence type="inferred from homology"/>
<dbReference type="Pfam" id="PF09803">
    <property type="entry name" value="Pet100"/>
    <property type="match status" value="1"/>
</dbReference>
<evidence type="ECO:0000256" key="8">
    <source>
        <dbReference type="ARBA" id="ARBA00038077"/>
    </source>
</evidence>